<feature type="transmembrane region" description="Helical" evidence="5">
    <location>
        <begin position="160"/>
        <end position="179"/>
    </location>
</feature>
<keyword evidence="4 5" id="KW-0472">Membrane</keyword>
<dbReference type="NCBIfam" id="NF003291">
    <property type="entry name" value="PRK04288.1"/>
    <property type="match status" value="1"/>
</dbReference>
<dbReference type="InterPro" id="IPR007300">
    <property type="entry name" value="CidB/LrgB"/>
</dbReference>
<feature type="transmembrane region" description="Helical" evidence="5">
    <location>
        <begin position="12"/>
        <end position="30"/>
    </location>
</feature>
<name>A0A0R2CLN1_9LACO</name>
<dbReference type="GO" id="GO:0016020">
    <property type="term" value="C:membrane"/>
    <property type="evidence" value="ECO:0007669"/>
    <property type="project" value="UniProtKB-SubCell"/>
</dbReference>
<reference evidence="6 7" key="1">
    <citation type="journal article" date="2015" name="Genome Announc.">
        <title>Expanding the biotechnology potential of lactobacilli through comparative genomics of 213 strains and associated genera.</title>
        <authorList>
            <person name="Sun Z."/>
            <person name="Harris H.M."/>
            <person name="McCann A."/>
            <person name="Guo C."/>
            <person name="Argimon S."/>
            <person name="Zhang W."/>
            <person name="Yang X."/>
            <person name="Jeffery I.B."/>
            <person name="Cooney J.C."/>
            <person name="Kagawa T.F."/>
            <person name="Liu W."/>
            <person name="Song Y."/>
            <person name="Salvetti E."/>
            <person name="Wrobel A."/>
            <person name="Rasinkangas P."/>
            <person name="Parkhill J."/>
            <person name="Rea M.C."/>
            <person name="O'Sullivan O."/>
            <person name="Ritari J."/>
            <person name="Douillard F.P."/>
            <person name="Paul Ross R."/>
            <person name="Yang R."/>
            <person name="Briner A.E."/>
            <person name="Felis G.E."/>
            <person name="de Vos W.M."/>
            <person name="Barrangou R."/>
            <person name="Klaenhammer T.R."/>
            <person name="Caufield P.W."/>
            <person name="Cui Y."/>
            <person name="Zhang H."/>
            <person name="O'Toole P.W."/>
        </authorList>
    </citation>
    <scope>NUCLEOTIDE SEQUENCE [LARGE SCALE GENOMIC DNA]</scope>
    <source>
        <strain evidence="6 7">DSM 22689</strain>
    </source>
</reference>
<dbReference type="EMBL" id="AYZI01000001">
    <property type="protein sequence ID" value="KRM92541.1"/>
    <property type="molecule type" value="Genomic_DNA"/>
</dbReference>
<comment type="subcellular location">
    <subcellularLocation>
        <location evidence="1">Membrane</location>
        <topology evidence="1">Multi-pass membrane protein</topology>
    </subcellularLocation>
</comment>
<feature type="transmembrane region" description="Helical" evidence="5">
    <location>
        <begin position="37"/>
        <end position="56"/>
    </location>
</feature>
<dbReference type="PANTHER" id="PTHR30249">
    <property type="entry name" value="PUTATIVE SEROTONIN TRANSPORTER"/>
    <property type="match status" value="1"/>
</dbReference>
<evidence type="ECO:0000256" key="4">
    <source>
        <dbReference type="ARBA" id="ARBA00023136"/>
    </source>
</evidence>
<dbReference type="RefSeq" id="WP_009166953.1">
    <property type="nucleotide sequence ID" value="NZ_AYZI01000001.1"/>
</dbReference>
<dbReference type="PATRIC" id="fig|1423745.4.peg.160"/>
<evidence type="ECO:0000313" key="7">
    <source>
        <dbReference type="Proteomes" id="UP000051586"/>
    </source>
</evidence>
<evidence type="ECO:0000256" key="5">
    <source>
        <dbReference type="SAM" id="Phobius"/>
    </source>
</evidence>
<gene>
    <name evidence="6" type="ORF">FC87_GL000153</name>
</gene>
<organism evidence="6 7">
    <name type="scientific">Fructilactobacillus florum DSM 22689 = JCM 16035</name>
    <dbReference type="NCBI Taxonomy" id="1423745"/>
    <lineage>
        <taxon>Bacteria</taxon>
        <taxon>Bacillati</taxon>
        <taxon>Bacillota</taxon>
        <taxon>Bacilli</taxon>
        <taxon>Lactobacillales</taxon>
        <taxon>Lactobacillaceae</taxon>
        <taxon>Fructilactobacillus</taxon>
    </lineage>
</organism>
<comment type="caution">
    <text evidence="6">The sequence shown here is derived from an EMBL/GenBank/DDBJ whole genome shotgun (WGS) entry which is preliminary data.</text>
</comment>
<dbReference type="Pfam" id="PF04172">
    <property type="entry name" value="LrgB"/>
    <property type="match status" value="1"/>
</dbReference>
<dbReference type="STRING" id="1423745.GCA_001311215_00445"/>
<evidence type="ECO:0000256" key="3">
    <source>
        <dbReference type="ARBA" id="ARBA00022989"/>
    </source>
</evidence>
<dbReference type="PANTHER" id="PTHR30249:SF0">
    <property type="entry name" value="PLASTIDAL GLYCOLATE_GLYCERATE TRANSLOCATOR 1, CHLOROPLASTIC"/>
    <property type="match status" value="1"/>
</dbReference>
<accession>A0A0R2CLN1</accession>
<protein>
    <submittedName>
        <fullName evidence="6">LrgB family protein</fullName>
    </submittedName>
</protein>
<dbReference type="Proteomes" id="UP000051586">
    <property type="component" value="Unassembled WGS sequence"/>
</dbReference>
<keyword evidence="3 5" id="KW-1133">Transmembrane helix</keyword>
<evidence type="ECO:0000313" key="6">
    <source>
        <dbReference type="EMBL" id="KRM92541.1"/>
    </source>
</evidence>
<proteinExistence type="predicted"/>
<evidence type="ECO:0000256" key="1">
    <source>
        <dbReference type="ARBA" id="ARBA00004141"/>
    </source>
</evidence>
<feature type="transmembrane region" description="Helical" evidence="5">
    <location>
        <begin position="191"/>
        <end position="208"/>
    </location>
</feature>
<keyword evidence="2 5" id="KW-0812">Transmembrane</keyword>
<feature type="transmembrane region" description="Helical" evidence="5">
    <location>
        <begin position="104"/>
        <end position="126"/>
    </location>
</feature>
<dbReference type="AlphaFoldDB" id="A0A0R2CLN1"/>
<feature type="transmembrane region" description="Helical" evidence="5">
    <location>
        <begin position="220"/>
        <end position="240"/>
    </location>
</feature>
<sequence>MQVELLKFLGTPMFGIALSLVVYLIGTWLFKKSHGFFLFQPLFVSMILGIFLLWLLAKGSNLPITWIYKNLYKPGGDIIFWFLFPATIAFALPLYRRNDVVKKYWLEILLALIIGLLISLIIMYYVSKLLGLNHAAIASMLPQAATTAVAMPIATGIKGIPAITAMACILNAVIIYAAADWIIKIFHLKNPIGIGLGLGTAGHTLGSAKALERGPIEGSMAAISVVIISIVVDVIVPIFAKIVGL</sequence>
<feature type="transmembrane region" description="Helical" evidence="5">
    <location>
        <begin position="78"/>
        <end position="95"/>
    </location>
</feature>
<evidence type="ECO:0000256" key="2">
    <source>
        <dbReference type="ARBA" id="ARBA00022692"/>
    </source>
</evidence>